<dbReference type="InterPro" id="IPR005545">
    <property type="entry name" value="YCII"/>
</dbReference>
<dbReference type="AlphaFoldDB" id="C6WC23"/>
<dbReference type="eggNOG" id="COG3795">
    <property type="taxonomic scope" value="Bacteria"/>
</dbReference>
<feature type="domain" description="YCII-related" evidence="2">
    <location>
        <begin position="1"/>
        <end position="107"/>
    </location>
</feature>
<gene>
    <name evidence="3" type="ordered locus">Amir_3707</name>
</gene>
<keyword evidence="4" id="KW-1185">Reference proteome</keyword>
<dbReference type="RefSeq" id="WP_015802477.1">
    <property type="nucleotide sequence ID" value="NC_013093.1"/>
</dbReference>
<sequence length="129" mass="13867">MKYLLIKHYRGGPEPVEGWTTMESWTPDEVAAHIGHMNDLAERLTATGEFAGATALSAEGVFVRNDGPGAITQTPIAETHDLVAGWMVIDVASHERALEIAGELSAAPGANGAPIREWLEVRPFHPGQQ</sequence>
<evidence type="ECO:0000256" key="1">
    <source>
        <dbReference type="ARBA" id="ARBA00007689"/>
    </source>
</evidence>
<evidence type="ECO:0000313" key="3">
    <source>
        <dbReference type="EMBL" id="ACU37590.1"/>
    </source>
</evidence>
<dbReference type="Gene3D" id="3.30.70.1060">
    <property type="entry name" value="Dimeric alpha+beta barrel"/>
    <property type="match status" value="1"/>
</dbReference>
<dbReference type="Proteomes" id="UP000002213">
    <property type="component" value="Chromosome"/>
</dbReference>
<proteinExistence type="inferred from homology"/>
<dbReference type="Pfam" id="PF03795">
    <property type="entry name" value="YCII"/>
    <property type="match status" value="1"/>
</dbReference>
<reference evidence="3 4" key="1">
    <citation type="journal article" date="2009" name="Stand. Genomic Sci.">
        <title>Complete genome sequence of Actinosynnema mirum type strain (101).</title>
        <authorList>
            <person name="Land M."/>
            <person name="Lapidus A."/>
            <person name="Mayilraj S."/>
            <person name="Chen F."/>
            <person name="Copeland A."/>
            <person name="Del Rio T.G."/>
            <person name="Nolan M."/>
            <person name="Lucas S."/>
            <person name="Tice H."/>
            <person name="Cheng J.F."/>
            <person name="Chertkov O."/>
            <person name="Bruce D."/>
            <person name="Goodwin L."/>
            <person name="Pitluck S."/>
            <person name="Rohde M."/>
            <person name="Goker M."/>
            <person name="Pati A."/>
            <person name="Ivanova N."/>
            <person name="Mavromatis K."/>
            <person name="Chen A."/>
            <person name="Palaniappan K."/>
            <person name="Hauser L."/>
            <person name="Chang Y.J."/>
            <person name="Jeffries C.C."/>
            <person name="Brettin T."/>
            <person name="Detter J.C."/>
            <person name="Han C."/>
            <person name="Chain P."/>
            <person name="Tindall B.J."/>
            <person name="Bristow J."/>
            <person name="Eisen J.A."/>
            <person name="Markowitz V."/>
            <person name="Hugenholtz P."/>
            <person name="Kyrpides N.C."/>
            <person name="Klenk H.P."/>
        </authorList>
    </citation>
    <scope>NUCLEOTIDE SEQUENCE [LARGE SCALE GENOMIC DNA]</scope>
    <source>
        <strain evidence="4">ATCC 29888 / DSM 43827 / JCM 3225 / NBRC 14064 / NCIMB 13271 / NRRL B-12336 / IMRU 3971 / 101</strain>
    </source>
</reference>
<accession>C6WC23</accession>
<dbReference type="EMBL" id="CP001630">
    <property type="protein sequence ID" value="ACU37590.1"/>
    <property type="molecule type" value="Genomic_DNA"/>
</dbReference>
<protein>
    <submittedName>
        <fullName evidence="3">YCII-related protein</fullName>
    </submittedName>
</protein>
<dbReference type="HOGENOM" id="CLU_130902_1_0_11"/>
<evidence type="ECO:0000259" key="2">
    <source>
        <dbReference type="Pfam" id="PF03795"/>
    </source>
</evidence>
<organism evidence="3 4">
    <name type="scientific">Actinosynnema mirum (strain ATCC 29888 / DSM 43827 / JCM 3225 / NBRC 14064 / NCIMB 13271 / NRRL B-12336 / IMRU 3971 / 101)</name>
    <dbReference type="NCBI Taxonomy" id="446462"/>
    <lineage>
        <taxon>Bacteria</taxon>
        <taxon>Bacillati</taxon>
        <taxon>Actinomycetota</taxon>
        <taxon>Actinomycetes</taxon>
        <taxon>Pseudonocardiales</taxon>
        <taxon>Pseudonocardiaceae</taxon>
        <taxon>Actinosynnema</taxon>
    </lineage>
</organism>
<dbReference type="InterPro" id="IPR011008">
    <property type="entry name" value="Dimeric_a/b-barrel"/>
</dbReference>
<dbReference type="SUPFAM" id="SSF54909">
    <property type="entry name" value="Dimeric alpha+beta barrel"/>
    <property type="match status" value="1"/>
</dbReference>
<dbReference type="KEGG" id="ami:Amir_3707"/>
<dbReference type="STRING" id="446462.Amir_3707"/>
<evidence type="ECO:0000313" key="4">
    <source>
        <dbReference type="Proteomes" id="UP000002213"/>
    </source>
</evidence>
<comment type="similarity">
    <text evidence="1">Belongs to the YciI family.</text>
</comment>
<dbReference type="PANTHER" id="PTHR35174:SF3">
    <property type="entry name" value="BLL7171 PROTEIN"/>
    <property type="match status" value="1"/>
</dbReference>
<dbReference type="PANTHER" id="PTHR35174">
    <property type="entry name" value="BLL7171 PROTEIN-RELATED"/>
    <property type="match status" value="1"/>
</dbReference>
<name>C6WC23_ACTMD</name>